<dbReference type="EMBL" id="KV878126">
    <property type="protein sequence ID" value="OJI98161.1"/>
    <property type="molecule type" value="Genomic_DNA"/>
</dbReference>
<feature type="region of interest" description="Disordered" evidence="1">
    <location>
        <begin position="122"/>
        <end position="195"/>
    </location>
</feature>
<gene>
    <name evidence="2" type="ORF">ASPVEDRAFT_79822</name>
</gene>
<dbReference type="GeneID" id="63732278"/>
<protein>
    <submittedName>
        <fullName evidence="2">Uncharacterized protein</fullName>
    </submittedName>
</protein>
<evidence type="ECO:0000256" key="1">
    <source>
        <dbReference type="SAM" id="MobiDB-lite"/>
    </source>
</evidence>
<sequence length="243" mass="26944">MSFPRFRLQTSKPSRLEDDIVPLTDSKSTPVSRNNSFAMKSLNPRSLSIRLKNRSGKSHALSPSPSPAPYETNYTHTSPVYRPHIEPLPSPNPAAASVSTGGGNTRAEFIYKPIRRTDYVAETVTSQSQNQSQSQSQRSRPQYQYNYISPNRSPHLAAGTWGHAGLPAGPAPQSQSRSRAQAQAQLDGRRDSDLYNDLDIVVPRGRTEHGYTDKSMYSAAEKKRRAARRLTTVMVPDAEDIYG</sequence>
<dbReference type="AlphaFoldDB" id="A0A1L9P9G7"/>
<name>A0A1L9P9G7_ASPVE</name>
<feature type="compositionally biased region" description="Polar residues" evidence="1">
    <location>
        <begin position="25"/>
        <end position="46"/>
    </location>
</feature>
<proteinExistence type="predicted"/>
<dbReference type="VEuPathDB" id="FungiDB:ASPVEDRAFT_79822"/>
<reference evidence="3" key="1">
    <citation type="journal article" date="2017" name="Genome Biol.">
        <title>Comparative genomics reveals high biological diversity and specific adaptations in the industrially and medically important fungal genus Aspergillus.</title>
        <authorList>
            <person name="de Vries R.P."/>
            <person name="Riley R."/>
            <person name="Wiebenga A."/>
            <person name="Aguilar-Osorio G."/>
            <person name="Amillis S."/>
            <person name="Uchima C.A."/>
            <person name="Anderluh G."/>
            <person name="Asadollahi M."/>
            <person name="Askin M."/>
            <person name="Barry K."/>
            <person name="Battaglia E."/>
            <person name="Bayram O."/>
            <person name="Benocci T."/>
            <person name="Braus-Stromeyer S.A."/>
            <person name="Caldana C."/>
            <person name="Canovas D."/>
            <person name="Cerqueira G.C."/>
            <person name="Chen F."/>
            <person name="Chen W."/>
            <person name="Choi C."/>
            <person name="Clum A."/>
            <person name="Dos Santos R.A."/>
            <person name="Damasio A.R."/>
            <person name="Diallinas G."/>
            <person name="Emri T."/>
            <person name="Fekete E."/>
            <person name="Flipphi M."/>
            <person name="Freyberg S."/>
            <person name="Gallo A."/>
            <person name="Gournas C."/>
            <person name="Habgood R."/>
            <person name="Hainaut M."/>
            <person name="Harispe M.L."/>
            <person name="Henrissat B."/>
            <person name="Hilden K.S."/>
            <person name="Hope R."/>
            <person name="Hossain A."/>
            <person name="Karabika E."/>
            <person name="Karaffa L."/>
            <person name="Karanyi Z."/>
            <person name="Krasevec N."/>
            <person name="Kuo A."/>
            <person name="Kusch H."/>
            <person name="LaButti K."/>
            <person name="Lagendijk E.L."/>
            <person name="Lapidus A."/>
            <person name="Levasseur A."/>
            <person name="Lindquist E."/>
            <person name="Lipzen A."/>
            <person name="Logrieco A.F."/>
            <person name="MacCabe A."/>
            <person name="Maekelae M.R."/>
            <person name="Malavazi I."/>
            <person name="Melin P."/>
            <person name="Meyer V."/>
            <person name="Mielnichuk N."/>
            <person name="Miskei M."/>
            <person name="Molnar A.P."/>
            <person name="Mule G."/>
            <person name="Ngan C.Y."/>
            <person name="Orejas M."/>
            <person name="Orosz E."/>
            <person name="Ouedraogo J.P."/>
            <person name="Overkamp K.M."/>
            <person name="Park H.-S."/>
            <person name="Perrone G."/>
            <person name="Piumi F."/>
            <person name="Punt P.J."/>
            <person name="Ram A.F."/>
            <person name="Ramon A."/>
            <person name="Rauscher S."/>
            <person name="Record E."/>
            <person name="Riano-Pachon D.M."/>
            <person name="Robert V."/>
            <person name="Roehrig J."/>
            <person name="Ruller R."/>
            <person name="Salamov A."/>
            <person name="Salih N.S."/>
            <person name="Samson R.A."/>
            <person name="Sandor E."/>
            <person name="Sanguinetti M."/>
            <person name="Schuetze T."/>
            <person name="Sepcic K."/>
            <person name="Shelest E."/>
            <person name="Sherlock G."/>
            <person name="Sophianopoulou V."/>
            <person name="Squina F.M."/>
            <person name="Sun H."/>
            <person name="Susca A."/>
            <person name="Todd R.B."/>
            <person name="Tsang A."/>
            <person name="Unkles S.E."/>
            <person name="van de Wiele N."/>
            <person name="van Rossen-Uffink D."/>
            <person name="Oliveira J.V."/>
            <person name="Vesth T.C."/>
            <person name="Visser J."/>
            <person name="Yu J.-H."/>
            <person name="Zhou M."/>
            <person name="Andersen M.R."/>
            <person name="Archer D.B."/>
            <person name="Baker S.E."/>
            <person name="Benoit I."/>
            <person name="Brakhage A.A."/>
            <person name="Braus G.H."/>
            <person name="Fischer R."/>
            <person name="Frisvad J.C."/>
            <person name="Goldman G.H."/>
            <person name="Houbraken J."/>
            <person name="Oakley B."/>
            <person name="Pocsi I."/>
            <person name="Scazzocchio C."/>
            <person name="Seiboth B."/>
            <person name="vanKuyk P.A."/>
            <person name="Wortman J."/>
            <person name="Dyer P.S."/>
            <person name="Grigoriev I.V."/>
        </authorList>
    </citation>
    <scope>NUCLEOTIDE SEQUENCE [LARGE SCALE GENOMIC DNA]</scope>
    <source>
        <strain evidence="3">CBS 583.65</strain>
    </source>
</reference>
<dbReference type="OrthoDB" id="4148828at2759"/>
<organism evidence="2 3">
    <name type="scientific">Aspergillus versicolor CBS 583.65</name>
    <dbReference type="NCBI Taxonomy" id="1036611"/>
    <lineage>
        <taxon>Eukaryota</taxon>
        <taxon>Fungi</taxon>
        <taxon>Dikarya</taxon>
        <taxon>Ascomycota</taxon>
        <taxon>Pezizomycotina</taxon>
        <taxon>Eurotiomycetes</taxon>
        <taxon>Eurotiomycetidae</taxon>
        <taxon>Eurotiales</taxon>
        <taxon>Aspergillaceae</taxon>
        <taxon>Aspergillus</taxon>
        <taxon>Aspergillus subgen. Nidulantes</taxon>
    </lineage>
</organism>
<keyword evidence="3" id="KW-1185">Reference proteome</keyword>
<evidence type="ECO:0000313" key="3">
    <source>
        <dbReference type="Proteomes" id="UP000184073"/>
    </source>
</evidence>
<feature type="compositionally biased region" description="Low complexity" evidence="1">
    <location>
        <begin position="126"/>
        <end position="146"/>
    </location>
</feature>
<feature type="compositionally biased region" description="Low complexity" evidence="1">
    <location>
        <begin position="171"/>
        <end position="185"/>
    </location>
</feature>
<accession>A0A1L9P9G7</accession>
<evidence type="ECO:0000313" key="2">
    <source>
        <dbReference type="EMBL" id="OJI98161.1"/>
    </source>
</evidence>
<feature type="region of interest" description="Disordered" evidence="1">
    <location>
        <begin position="1"/>
        <end position="104"/>
    </location>
</feature>
<dbReference type="RefSeq" id="XP_040663924.1">
    <property type="nucleotide sequence ID" value="XM_040816767.1"/>
</dbReference>
<dbReference type="Proteomes" id="UP000184073">
    <property type="component" value="Unassembled WGS sequence"/>
</dbReference>